<comment type="similarity">
    <text evidence="9 11">Belongs to the fluoride channel Fluc/FEX (TC 1.A.43) family.</text>
</comment>
<keyword evidence="11" id="KW-0915">Sodium</keyword>
<comment type="activity regulation">
    <text evidence="11">Na(+) is not transported, but it plays an essential structural role and its presence is essential for fluoride channel function.</text>
</comment>
<comment type="subcellular location">
    <subcellularLocation>
        <location evidence="1 11">Cell membrane</location>
        <topology evidence="1 11">Multi-pass membrane protein</topology>
    </subcellularLocation>
</comment>
<keyword evidence="6 11" id="KW-0406">Ion transport</keyword>
<dbReference type="Proteomes" id="UP000319004">
    <property type="component" value="Chromosome"/>
</dbReference>
<feature type="binding site" evidence="11">
    <location>
        <position position="78"/>
    </location>
    <ligand>
        <name>Na(+)</name>
        <dbReference type="ChEBI" id="CHEBI:29101"/>
        <note>structural</note>
    </ligand>
</feature>
<evidence type="ECO:0000256" key="8">
    <source>
        <dbReference type="ARBA" id="ARBA00023303"/>
    </source>
</evidence>
<dbReference type="InterPro" id="IPR003691">
    <property type="entry name" value="FluC"/>
</dbReference>
<evidence type="ECO:0000256" key="7">
    <source>
        <dbReference type="ARBA" id="ARBA00023136"/>
    </source>
</evidence>
<comment type="catalytic activity">
    <reaction evidence="10">
        <text>fluoride(in) = fluoride(out)</text>
        <dbReference type="Rhea" id="RHEA:76159"/>
        <dbReference type="ChEBI" id="CHEBI:17051"/>
    </reaction>
    <physiologicalReaction direction="left-to-right" evidence="10">
        <dbReference type="Rhea" id="RHEA:76160"/>
    </physiologicalReaction>
</comment>
<feature type="transmembrane region" description="Helical" evidence="11">
    <location>
        <begin position="68"/>
        <end position="86"/>
    </location>
</feature>
<dbReference type="GO" id="GO:0046872">
    <property type="term" value="F:metal ion binding"/>
    <property type="evidence" value="ECO:0007669"/>
    <property type="project" value="UniProtKB-KW"/>
</dbReference>
<evidence type="ECO:0000256" key="3">
    <source>
        <dbReference type="ARBA" id="ARBA00022519"/>
    </source>
</evidence>
<evidence type="ECO:0000313" key="12">
    <source>
        <dbReference type="EMBL" id="QDV41213.1"/>
    </source>
</evidence>
<protein>
    <recommendedName>
        <fullName evidence="11">Fluoride-specific ion channel FluC</fullName>
    </recommendedName>
</protein>
<dbReference type="GO" id="GO:0140114">
    <property type="term" value="P:cellular detoxification of fluoride"/>
    <property type="evidence" value="ECO:0007669"/>
    <property type="project" value="UniProtKB-UniRule"/>
</dbReference>
<evidence type="ECO:0000256" key="1">
    <source>
        <dbReference type="ARBA" id="ARBA00004651"/>
    </source>
</evidence>
<sequence>MTSWFNLAAIALGGAIGSLCRYGVTLTAAALPGGSTMLGTTIANIVGCGLLGALSSLDPTQSESIERLMLAVRVGFLGSLTTFSTFTAESSMLAGEGRWGASGIYVLANLILGYLALILAGNLVRWWIQT</sequence>
<keyword evidence="11" id="KW-0813">Transport</keyword>
<dbReference type="PANTHER" id="PTHR28259">
    <property type="entry name" value="FLUORIDE EXPORT PROTEIN 1-RELATED"/>
    <property type="match status" value="1"/>
</dbReference>
<keyword evidence="11" id="KW-0479">Metal-binding</keyword>
<keyword evidence="7 11" id="KW-0472">Membrane</keyword>
<dbReference type="PANTHER" id="PTHR28259:SF1">
    <property type="entry name" value="FLUORIDE EXPORT PROTEIN 1-RELATED"/>
    <property type="match status" value="1"/>
</dbReference>
<keyword evidence="5 11" id="KW-1133">Transmembrane helix</keyword>
<keyword evidence="4 11" id="KW-0812">Transmembrane</keyword>
<comment type="function">
    <text evidence="11">Fluoride-specific ion channel. Important for reducing fluoride concentration in the cell, thus reducing its toxicity.</text>
</comment>
<dbReference type="Pfam" id="PF02537">
    <property type="entry name" value="CRCB"/>
    <property type="match status" value="1"/>
</dbReference>
<name>A0A518HK42_9BACT</name>
<evidence type="ECO:0000256" key="9">
    <source>
        <dbReference type="ARBA" id="ARBA00035120"/>
    </source>
</evidence>
<evidence type="ECO:0000256" key="10">
    <source>
        <dbReference type="ARBA" id="ARBA00035585"/>
    </source>
</evidence>
<evidence type="ECO:0000256" key="4">
    <source>
        <dbReference type="ARBA" id="ARBA00022692"/>
    </source>
</evidence>
<dbReference type="AlphaFoldDB" id="A0A518HK42"/>
<evidence type="ECO:0000256" key="6">
    <source>
        <dbReference type="ARBA" id="ARBA00023065"/>
    </source>
</evidence>
<gene>
    <name evidence="11 12" type="primary">crcB</name>
    <name evidence="11" type="synonym">fluC</name>
    <name evidence="12" type="ORF">Enr13x_10510</name>
</gene>
<accession>A0A518HK42</accession>
<dbReference type="GO" id="GO:0062054">
    <property type="term" value="F:fluoride channel activity"/>
    <property type="evidence" value="ECO:0007669"/>
    <property type="project" value="UniProtKB-UniRule"/>
</dbReference>
<keyword evidence="3" id="KW-0997">Cell inner membrane</keyword>
<proteinExistence type="inferred from homology"/>
<feature type="binding site" evidence="11">
    <location>
        <position position="81"/>
    </location>
    <ligand>
        <name>Na(+)</name>
        <dbReference type="ChEBI" id="CHEBI:29101"/>
        <note>structural</note>
    </ligand>
</feature>
<dbReference type="RefSeq" id="WP_145384977.1">
    <property type="nucleotide sequence ID" value="NZ_CP037423.1"/>
</dbReference>
<dbReference type="KEGG" id="snep:Enr13x_10510"/>
<evidence type="ECO:0000313" key="13">
    <source>
        <dbReference type="Proteomes" id="UP000319004"/>
    </source>
</evidence>
<dbReference type="HAMAP" id="MF_00454">
    <property type="entry name" value="FluC"/>
    <property type="match status" value="1"/>
</dbReference>
<feature type="transmembrane region" description="Helical" evidence="11">
    <location>
        <begin position="106"/>
        <end position="128"/>
    </location>
</feature>
<feature type="transmembrane region" description="Helical" evidence="11">
    <location>
        <begin position="38"/>
        <end position="56"/>
    </location>
</feature>
<evidence type="ECO:0000256" key="2">
    <source>
        <dbReference type="ARBA" id="ARBA00022475"/>
    </source>
</evidence>
<reference evidence="12 13" key="1">
    <citation type="submission" date="2019-03" db="EMBL/GenBank/DDBJ databases">
        <title>Deep-cultivation of Planctomycetes and their phenomic and genomic characterization uncovers novel biology.</title>
        <authorList>
            <person name="Wiegand S."/>
            <person name="Jogler M."/>
            <person name="Boedeker C."/>
            <person name="Pinto D."/>
            <person name="Vollmers J."/>
            <person name="Rivas-Marin E."/>
            <person name="Kohn T."/>
            <person name="Peeters S.H."/>
            <person name="Heuer A."/>
            <person name="Rast P."/>
            <person name="Oberbeckmann S."/>
            <person name="Bunk B."/>
            <person name="Jeske O."/>
            <person name="Meyerdierks A."/>
            <person name="Storesund J.E."/>
            <person name="Kallscheuer N."/>
            <person name="Luecker S."/>
            <person name="Lage O.M."/>
            <person name="Pohl T."/>
            <person name="Merkel B.J."/>
            <person name="Hornburger P."/>
            <person name="Mueller R.-W."/>
            <person name="Bruemmer F."/>
            <person name="Labrenz M."/>
            <person name="Spormann A.M."/>
            <person name="Op den Camp H."/>
            <person name="Overmann J."/>
            <person name="Amann R."/>
            <person name="Jetten M.S.M."/>
            <person name="Mascher T."/>
            <person name="Medema M.H."/>
            <person name="Devos D.P."/>
            <person name="Kaster A.-K."/>
            <person name="Ovreas L."/>
            <person name="Rohde M."/>
            <person name="Galperin M.Y."/>
            <person name="Jogler C."/>
        </authorList>
    </citation>
    <scope>NUCLEOTIDE SEQUENCE [LARGE SCALE GENOMIC DNA]</scope>
    <source>
        <strain evidence="12 13">Enr13</strain>
    </source>
</reference>
<keyword evidence="2 11" id="KW-1003">Cell membrane</keyword>
<dbReference type="GO" id="GO:0005886">
    <property type="term" value="C:plasma membrane"/>
    <property type="evidence" value="ECO:0007669"/>
    <property type="project" value="UniProtKB-SubCell"/>
</dbReference>
<dbReference type="EMBL" id="CP037423">
    <property type="protein sequence ID" value="QDV41213.1"/>
    <property type="molecule type" value="Genomic_DNA"/>
</dbReference>
<organism evidence="12 13">
    <name type="scientific">Stieleria neptunia</name>
    <dbReference type="NCBI Taxonomy" id="2527979"/>
    <lineage>
        <taxon>Bacteria</taxon>
        <taxon>Pseudomonadati</taxon>
        <taxon>Planctomycetota</taxon>
        <taxon>Planctomycetia</taxon>
        <taxon>Pirellulales</taxon>
        <taxon>Pirellulaceae</taxon>
        <taxon>Stieleria</taxon>
    </lineage>
</organism>
<evidence type="ECO:0000256" key="5">
    <source>
        <dbReference type="ARBA" id="ARBA00022989"/>
    </source>
</evidence>
<evidence type="ECO:0000256" key="11">
    <source>
        <dbReference type="HAMAP-Rule" id="MF_00454"/>
    </source>
</evidence>
<dbReference type="OrthoDB" id="9815830at2"/>
<keyword evidence="13" id="KW-1185">Reference proteome</keyword>
<keyword evidence="8 11" id="KW-0407">Ion channel</keyword>